<feature type="compositionally biased region" description="Low complexity" evidence="1">
    <location>
        <begin position="32"/>
        <end position="60"/>
    </location>
</feature>
<dbReference type="AlphaFoldDB" id="Q0RY10"/>
<dbReference type="HOGENOM" id="CLU_1634072_0_0_11"/>
<feature type="compositionally biased region" description="Acidic residues" evidence="1">
    <location>
        <begin position="22"/>
        <end position="31"/>
    </location>
</feature>
<keyword evidence="2" id="KW-0614">Plasmid</keyword>
<protein>
    <submittedName>
        <fullName evidence="2">Uncharacterized protein</fullName>
    </submittedName>
</protein>
<evidence type="ECO:0000256" key="1">
    <source>
        <dbReference type="SAM" id="MobiDB-lite"/>
    </source>
</evidence>
<accession>Q0RY10</accession>
<dbReference type="EMBL" id="CP000432">
    <property type="protein sequence ID" value="ABG99826.1"/>
    <property type="molecule type" value="Genomic_DNA"/>
</dbReference>
<name>Q0RY10_RHOJR</name>
<proteinExistence type="predicted"/>
<organism evidence="2 3">
    <name type="scientific">Rhodococcus jostii (strain RHA1)</name>
    <dbReference type="NCBI Taxonomy" id="101510"/>
    <lineage>
        <taxon>Bacteria</taxon>
        <taxon>Bacillati</taxon>
        <taxon>Actinomycetota</taxon>
        <taxon>Actinomycetes</taxon>
        <taxon>Mycobacteriales</taxon>
        <taxon>Nocardiaceae</taxon>
        <taxon>Rhodococcus</taxon>
    </lineage>
</organism>
<geneLocation type="plasmid" evidence="2 3">
    <name>pRHL1</name>
</geneLocation>
<dbReference type="Proteomes" id="UP000008710">
    <property type="component" value="Plasmid pRHL1"/>
</dbReference>
<sequence length="162" mass="17132">MSRPWEQIALFDLHEPSVPDPGTDDAAEIGAEDTAAAEPPTPTAATDPPTAPEIEPTTTPSRPVWESLPVGVEADEHALILTAAGTFTPSGRESTGPVDSVEKVDKLVRWAALTPLDAPPQVWIVGQGACEALGWGLREQRPAWVYPHTGDIVASIGELCPQ</sequence>
<gene>
    <name evidence="2" type="ordered locus">RHA1_ro08782</name>
</gene>
<evidence type="ECO:0000313" key="2">
    <source>
        <dbReference type="EMBL" id="ABG99826.1"/>
    </source>
</evidence>
<evidence type="ECO:0000313" key="3">
    <source>
        <dbReference type="Proteomes" id="UP000008710"/>
    </source>
</evidence>
<feature type="region of interest" description="Disordered" evidence="1">
    <location>
        <begin position="1"/>
        <end position="66"/>
    </location>
</feature>
<reference evidence="3" key="1">
    <citation type="journal article" date="2006" name="Proc. Natl. Acad. Sci. U.S.A.">
        <title>The complete genome of Rhodococcus sp. RHA1 provides insights into a catabolic powerhouse.</title>
        <authorList>
            <person name="McLeod M.P."/>
            <person name="Warren R.L."/>
            <person name="Hsiao W.W.L."/>
            <person name="Araki N."/>
            <person name="Myhre M."/>
            <person name="Fernandes C."/>
            <person name="Miyazawa D."/>
            <person name="Wong W."/>
            <person name="Lillquist A.L."/>
            <person name="Wang D."/>
            <person name="Dosanjh M."/>
            <person name="Hara H."/>
            <person name="Petrescu A."/>
            <person name="Morin R.D."/>
            <person name="Yang G."/>
            <person name="Stott J.M."/>
            <person name="Schein J.E."/>
            <person name="Shin H."/>
            <person name="Smailus D."/>
            <person name="Siddiqui A.S."/>
            <person name="Marra M.A."/>
            <person name="Jones S.J.M."/>
            <person name="Holt R."/>
            <person name="Brinkman F.S.L."/>
            <person name="Miyauchi K."/>
            <person name="Fukuda M."/>
            <person name="Davies J.E."/>
            <person name="Mohn W.W."/>
            <person name="Eltis L.D."/>
        </authorList>
    </citation>
    <scope>NUCLEOTIDE SEQUENCE [LARGE SCALE GENOMIC DNA]</scope>
    <source>
        <strain evidence="3">RHA1</strain>
    </source>
</reference>
<dbReference type="KEGG" id="rha:RHA1_ro08782"/>